<proteinExistence type="predicted"/>
<name>A0A6J4U4A0_9SPHN</name>
<evidence type="ECO:0000313" key="2">
    <source>
        <dbReference type="EMBL" id="CAA9539530.1"/>
    </source>
</evidence>
<feature type="compositionally biased region" description="Basic and acidic residues" evidence="1">
    <location>
        <begin position="41"/>
        <end position="62"/>
    </location>
</feature>
<reference evidence="2" key="1">
    <citation type="submission" date="2020-02" db="EMBL/GenBank/DDBJ databases">
        <authorList>
            <person name="Meier V. D."/>
        </authorList>
    </citation>
    <scope>NUCLEOTIDE SEQUENCE</scope>
    <source>
        <strain evidence="2">AVDCRST_MAG91</strain>
    </source>
</reference>
<sequence>GYAVEASRRRGDVRRNERIRGLLEGDATLHTPLARRGARPARRDAPLVARPDRGREHPRAEPCLRPARSYPPPCPRRQRAGRGRAVHGAARHLVRVRSRPGPARQLRRLPLPLRAAGRRGRPAVAPRRVLRRRRLAAPPPRPSPRASPIDQRRRRHRARLVQPGTELLPGMGGEGRRDGGAL</sequence>
<feature type="region of interest" description="Disordered" evidence="1">
    <location>
        <begin position="28"/>
        <end position="182"/>
    </location>
</feature>
<protein>
    <submittedName>
        <fullName evidence="2">Uncharacterized protein</fullName>
    </submittedName>
</protein>
<accession>A0A6J4U4A0</accession>
<feature type="non-terminal residue" evidence="2">
    <location>
        <position position="1"/>
    </location>
</feature>
<feature type="non-terminal residue" evidence="2">
    <location>
        <position position="182"/>
    </location>
</feature>
<dbReference type="EMBL" id="CADCVX010000647">
    <property type="protein sequence ID" value="CAA9539530.1"/>
    <property type="molecule type" value="Genomic_DNA"/>
</dbReference>
<dbReference type="AlphaFoldDB" id="A0A6J4U4A0"/>
<organism evidence="2">
    <name type="scientific">uncultured Sphingomonadaceae bacterium</name>
    <dbReference type="NCBI Taxonomy" id="169976"/>
    <lineage>
        <taxon>Bacteria</taxon>
        <taxon>Pseudomonadati</taxon>
        <taxon>Pseudomonadota</taxon>
        <taxon>Alphaproteobacteria</taxon>
        <taxon>Sphingomonadales</taxon>
        <taxon>Sphingomonadaceae</taxon>
        <taxon>environmental samples</taxon>
    </lineage>
</organism>
<evidence type="ECO:0000256" key="1">
    <source>
        <dbReference type="SAM" id="MobiDB-lite"/>
    </source>
</evidence>
<gene>
    <name evidence="2" type="ORF">AVDCRST_MAG91-3713</name>
</gene>
<feature type="compositionally biased region" description="Low complexity" evidence="1">
    <location>
        <begin position="99"/>
        <end position="115"/>
    </location>
</feature>
<feature type="compositionally biased region" description="Basic residues" evidence="1">
    <location>
        <begin position="76"/>
        <end position="98"/>
    </location>
</feature>